<evidence type="ECO:0000256" key="1">
    <source>
        <dbReference type="SAM" id="Phobius"/>
    </source>
</evidence>
<keyword evidence="1" id="KW-1133">Transmembrane helix</keyword>
<keyword evidence="1" id="KW-0812">Transmembrane</keyword>
<gene>
    <name evidence="2" type="ORF">ACFSNB_06105</name>
</gene>
<accession>A0ABW5C897</accession>
<dbReference type="Proteomes" id="UP001597296">
    <property type="component" value="Unassembled WGS sequence"/>
</dbReference>
<organism evidence="2 3">
    <name type="scientific">Phaeospirillum tilakii</name>
    <dbReference type="NCBI Taxonomy" id="741673"/>
    <lineage>
        <taxon>Bacteria</taxon>
        <taxon>Pseudomonadati</taxon>
        <taxon>Pseudomonadota</taxon>
        <taxon>Alphaproteobacteria</taxon>
        <taxon>Rhodospirillales</taxon>
        <taxon>Rhodospirillaceae</taxon>
        <taxon>Phaeospirillum</taxon>
    </lineage>
</organism>
<evidence type="ECO:0000313" key="3">
    <source>
        <dbReference type="Proteomes" id="UP001597296"/>
    </source>
</evidence>
<proteinExistence type="predicted"/>
<keyword evidence="3" id="KW-1185">Reference proteome</keyword>
<evidence type="ECO:0000313" key="2">
    <source>
        <dbReference type="EMBL" id="MFD2233370.1"/>
    </source>
</evidence>
<sequence length="122" mass="13058">MMTAMPMPTMTGTMPMMNGMTMMPGMGGTMPMMNGMTMMPGMGGTMPMMNGMTMMPMMMPTPCCAMTCEMTADGMTCKITPAPGMTMEAMKAICDRMTAMMAMGMPMMITCNGMPMMMAMTA</sequence>
<dbReference type="RefSeq" id="WP_377315147.1">
    <property type="nucleotide sequence ID" value="NZ_JBHUIY010000008.1"/>
</dbReference>
<protein>
    <submittedName>
        <fullName evidence="2">Uncharacterized protein</fullName>
    </submittedName>
</protein>
<keyword evidence="1" id="KW-0472">Membrane</keyword>
<name>A0ABW5C897_9PROT</name>
<dbReference type="EMBL" id="JBHUIY010000008">
    <property type="protein sequence ID" value="MFD2233370.1"/>
    <property type="molecule type" value="Genomic_DNA"/>
</dbReference>
<feature type="transmembrane region" description="Helical" evidence="1">
    <location>
        <begin position="98"/>
        <end position="119"/>
    </location>
</feature>
<reference evidence="3" key="1">
    <citation type="journal article" date="2019" name="Int. J. Syst. Evol. Microbiol.">
        <title>The Global Catalogue of Microorganisms (GCM) 10K type strain sequencing project: providing services to taxonomists for standard genome sequencing and annotation.</title>
        <authorList>
            <consortium name="The Broad Institute Genomics Platform"/>
            <consortium name="The Broad Institute Genome Sequencing Center for Infectious Disease"/>
            <person name="Wu L."/>
            <person name="Ma J."/>
        </authorList>
    </citation>
    <scope>NUCLEOTIDE SEQUENCE [LARGE SCALE GENOMIC DNA]</scope>
    <source>
        <strain evidence="3">KCTC 15012</strain>
    </source>
</reference>
<comment type="caution">
    <text evidence="2">The sequence shown here is derived from an EMBL/GenBank/DDBJ whole genome shotgun (WGS) entry which is preliminary data.</text>
</comment>